<dbReference type="PANTHER" id="PTHR12270">
    <property type="entry name" value="GLYCOSYLTRANSFERASE-RELATED"/>
    <property type="match status" value="1"/>
</dbReference>
<dbReference type="PANTHER" id="PTHR12270:SF52">
    <property type="entry name" value="GLYCOSYLTRANSFERASE-LIKE PROTEIN GNT13-RELATED"/>
    <property type="match status" value="1"/>
</dbReference>
<protein>
    <submittedName>
        <fullName evidence="7">Xylosyl- and glucuronyltransferase LARGE2s</fullName>
    </submittedName>
</protein>
<dbReference type="EMBL" id="JARQWQ010000121">
    <property type="protein sequence ID" value="KAK2549747.1"/>
    <property type="molecule type" value="Genomic_DNA"/>
</dbReference>
<evidence type="ECO:0000313" key="7">
    <source>
        <dbReference type="EMBL" id="KAK2549747.1"/>
    </source>
</evidence>
<dbReference type="GO" id="GO:0042285">
    <property type="term" value="F:xylosyltransferase activity"/>
    <property type="evidence" value="ECO:0007669"/>
    <property type="project" value="TreeGrafter"/>
</dbReference>
<evidence type="ECO:0000256" key="4">
    <source>
        <dbReference type="ARBA" id="ARBA00022989"/>
    </source>
</evidence>
<accession>A0AAD9PVA5</accession>
<evidence type="ECO:0000256" key="6">
    <source>
        <dbReference type="ARBA" id="ARBA00023180"/>
    </source>
</evidence>
<keyword evidence="6" id="KW-0325">Glycoprotein</keyword>
<keyword evidence="8" id="KW-1185">Reference proteome</keyword>
<evidence type="ECO:0000256" key="1">
    <source>
        <dbReference type="ARBA" id="ARBA00004606"/>
    </source>
</evidence>
<reference evidence="7" key="1">
    <citation type="journal article" date="2023" name="G3 (Bethesda)">
        <title>Whole genome assembly and annotation of the endangered Caribbean coral Acropora cervicornis.</title>
        <authorList>
            <person name="Selwyn J.D."/>
            <person name="Vollmer S.V."/>
        </authorList>
    </citation>
    <scope>NUCLEOTIDE SEQUENCE</scope>
    <source>
        <strain evidence="7">K2</strain>
    </source>
</reference>
<organism evidence="7 8">
    <name type="scientific">Acropora cervicornis</name>
    <name type="common">Staghorn coral</name>
    <dbReference type="NCBI Taxonomy" id="6130"/>
    <lineage>
        <taxon>Eukaryota</taxon>
        <taxon>Metazoa</taxon>
        <taxon>Cnidaria</taxon>
        <taxon>Anthozoa</taxon>
        <taxon>Hexacorallia</taxon>
        <taxon>Scleractinia</taxon>
        <taxon>Astrocoeniina</taxon>
        <taxon>Acroporidae</taxon>
        <taxon>Acropora</taxon>
    </lineage>
</organism>
<gene>
    <name evidence="7" type="ORF">P5673_029719</name>
</gene>
<comment type="subcellular location">
    <subcellularLocation>
        <location evidence="1">Membrane</location>
        <topology evidence="1">Single-pass type II membrane protein</topology>
    </subcellularLocation>
</comment>
<dbReference type="Proteomes" id="UP001249851">
    <property type="component" value="Unassembled WGS sequence"/>
</dbReference>
<dbReference type="InterPro" id="IPR051292">
    <property type="entry name" value="Xyl/GlcA_transferase"/>
</dbReference>
<dbReference type="Pfam" id="PF13896">
    <property type="entry name" value="Glyco_transf_49"/>
    <property type="match status" value="1"/>
</dbReference>
<keyword evidence="3" id="KW-0735">Signal-anchor</keyword>
<dbReference type="GO" id="GO:0035269">
    <property type="term" value="P:protein O-linked glycosylation via mannose"/>
    <property type="evidence" value="ECO:0007669"/>
    <property type="project" value="TreeGrafter"/>
</dbReference>
<dbReference type="AlphaFoldDB" id="A0AAD9PVA5"/>
<keyword evidence="5" id="KW-0472">Membrane</keyword>
<dbReference type="GO" id="GO:0016020">
    <property type="term" value="C:membrane"/>
    <property type="evidence" value="ECO:0007669"/>
    <property type="project" value="UniProtKB-SubCell"/>
</dbReference>
<sequence length="466" mass="53996">MERISESSASINTGTMQLDNSKDLRSINMKRKGLSQRKTEHGLPTEIVTNVKHSKKLEIESPNLLSPYVMESGSLSLRGWWMSHVFSVACTQHRMVETYQYLSLNKSIPIKGIKFHVSTASWKMNYEPFYGVRISDGLSARVRKIDEKESRICPRDERITSVAVMLGCFGYDGFVTFTDVDLRPIYDIKLISNRSISRGNLLLPCQPPSRQPRPKSGDLLTEILHFASSPADFDAITLVTQLTSNRIKMLKRILRFWNGPLSIAIKEIRLGLPTHLFTKFSTLSVIVTYGNEIGPQYPINRLRNIAIRHHILDYNERMNGTDDKLAFVVPAFDGARNLLIRDLPETKEELIGMVKSKDNNTNYIKWYQTNEPYEVRSYQDKYEPYLILRRTPELPFYDQRFTGYGMNKISHVIELALLRISPLSFAQMTDPEIRLKNRLQRFEFLSDLYTKYRIGPCKKLQFWDQF</sequence>
<name>A0AAD9PVA5_ACRCE</name>
<evidence type="ECO:0000313" key="8">
    <source>
        <dbReference type="Proteomes" id="UP001249851"/>
    </source>
</evidence>
<reference evidence="7" key="2">
    <citation type="journal article" date="2023" name="Science">
        <title>Genomic signatures of disease resistance in endangered staghorn corals.</title>
        <authorList>
            <person name="Vollmer S.V."/>
            <person name="Selwyn J.D."/>
            <person name="Despard B.A."/>
            <person name="Roesel C.L."/>
        </authorList>
    </citation>
    <scope>NUCLEOTIDE SEQUENCE</scope>
    <source>
        <strain evidence="7">K2</strain>
    </source>
</reference>
<evidence type="ECO:0000256" key="5">
    <source>
        <dbReference type="ARBA" id="ARBA00023136"/>
    </source>
</evidence>
<evidence type="ECO:0000256" key="3">
    <source>
        <dbReference type="ARBA" id="ARBA00022968"/>
    </source>
</evidence>
<dbReference type="GO" id="GO:0015020">
    <property type="term" value="F:glucuronosyltransferase activity"/>
    <property type="evidence" value="ECO:0007669"/>
    <property type="project" value="TreeGrafter"/>
</dbReference>
<proteinExistence type="predicted"/>
<keyword evidence="4" id="KW-1133">Transmembrane helix</keyword>
<evidence type="ECO:0000256" key="2">
    <source>
        <dbReference type="ARBA" id="ARBA00022692"/>
    </source>
</evidence>
<keyword evidence="2" id="KW-0812">Transmembrane</keyword>
<comment type="caution">
    <text evidence="7">The sequence shown here is derived from an EMBL/GenBank/DDBJ whole genome shotgun (WGS) entry which is preliminary data.</text>
</comment>